<dbReference type="RefSeq" id="XP_028149829.1">
    <property type="nucleotide sequence ID" value="XM_028294028.1"/>
</dbReference>
<reference evidence="4" key="1">
    <citation type="submission" date="2025-04" db="UniProtKB">
        <authorList>
            <consortium name="RefSeq"/>
        </authorList>
    </citation>
    <scope>IDENTIFICATION</scope>
    <source>
        <tissue evidence="4">Whole insect</tissue>
    </source>
</reference>
<evidence type="ECO:0000313" key="4">
    <source>
        <dbReference type="RefSeq" id="XP_028149829.1"/>
    </source>
</evidence>
<dbReference type="OrthoDB" id="6747045at2759"/>
<dbReference type="Proteomes" id="UP001652700">
    <property type="component" value="Unplaced"/>
</dbReference>
<name>A0A6P7GJK4_DIAVI</name>
<dbReference type="SUPFAM" id="SSF57095">
    <property type="entry name" value="Scorpion toxin-like"/>
    <property type="match status" value="1"/>
</dbReference>
<reference evidence="2" key="2">
    <citation type="submission" date="2025-05" db="UniProtKB">
        <authorList>
            <consortium name="EnsemblMetazoa"/>
        </authorList>
    </citation>
    <scope>IDENTIFICATION</scope>
</reference>
<protein>
    <submittedName>
        <fullName evidence="4">Defensin-1-like</fullName>
    </submittedName>
</protein>
<evidence type="ECO:0000313" key="3">
    <source>
        <dbReference type="Proteomes" id="UP001652700"/>
    </source>
</evidence>
<evidence type="ECO:0000256" key="1">
    <source>
        <dbReference type="SAM" id="SignalP"/>
    </source>
</evidence>
<proteinExistence type="predicted"/>
<dbReference type="EnsemblMetazoa" id="XM_050658906.1">
    <property type="protein sequence ID" value="XP_050514863.1"/>
    <property type="gene ID" value="LOC126890076"/>
</dbReference>
<dbReference type="GO" id="GO:0051707">
    <property type="term" value="P:response to other organism"/>
    <property type="evidence" value="ECO:0007669"/>
    <property type="project" value="UniProtKB-ARBA"/>
</dbReference>
<dbReference type="AlphaFoldDB" id="A0A6P7GJK4"/>
<dbReference type="InterPro" id="IPR036574">
    <property type="entry name" value="Scorpion_toxin-like_sf"/>
</dbReference>
<keyword evidence="1" id="KW-0732">Signal</keyword>
<dbReference type="PROSITE" id="PS51257">
    <property type="entry name" value="PROKAR_LIPOPROTEIN"/>
    <property type="match status" value="1"/>
</dbReference>
<gene>
    <name evidence="4" type="primary">LOC114343221</name>
</gene>
<organism evidence="4">
    <name type="scientific">Diabrotica virgifera virgifera</name>
    <name type="common">western corn rootworm</name>
    <dbReference type="NCBI Taxonomy" id="50390"/>
    <lineage>
        <taxon>Eukaryota</taxon>
        <taxon>Metazoa</taxon>
        <taxon>Ecdysozoa</taxon>
        <taxon>Arthropoda</taxon>
        <taxon>Hexapoda</taxon>
        <taxon>Insecta</taxon>
        <taxon>Pterygota</taxon>
        <taxon>Neoptera</taxon>
        <taxon>Endopterygota</taxon>
        <taxon>Coleoptera</taxon>
        <taxon>Polyphaga</taxon>
        <taxon>Cucujiformia</taxon>
        <taxon>Chrysomeloidea</taxon>
        <taxon>Chrysomelidae</taxon>
        <taxon>Galerucinae</taxon>
        <taxon>Diabroticina</taxon>
        <taxon>Diabroticites</taxon>
        <taxon>Diabrotica</taxon>
    </lineage>
</organism>
<feature type="chain" id="PRO_5028208154" evidence="1">
    <location>
        <begin position="20"/>
        <end position="59"/>
    </location>
</feature>
<dbReference type="InParanoid" id="A0A6P7GJK4"/>
<accession>A0A6P7GJK4</accession>
<evidence type="ECO:0000313" key="2">
    <source>
        <dbReference type="EnsemblMetazoa" id="XP_050514863.1"/>
    </source>
</evidence>
<keyword evidence="3" id="KW-1185">Reference proteome</keyword>
<feature type="signal peptide" evidence="1">
    <location>
        <begin position="1"/>
        <end position="19"/>
    </location>
</feature>
<sequence>MKYLLVVLVVFVLATVALAGSGCNVVPCSDYCRSVGHFGGYCVGPTLDTCHCYDVGHKN</sequence>